<reference evidence="2" key="2">
    <citation type="journal article" date="2015" name="Data Brief">
        <title>Shoot transcriptome of the giant reed, Arundo donax.</title>
        <authorList>
            <person name="Barrero R.A."/>
            <person name="Guerrero F.D."/>
            <person name="Moolhuijzen P."/>
            <person name="Goolsby J.A."/>
            <person name="Tidwell J."/>
            <person name="Bellgard S.E."/>
            <person name="Bellgard M.I."/>
        </authorList>
    </citation>
    <scope>NUCLEOTIDE SEQUENCE</scope>
    <source>
        <tissue evidence="2">Shoot tissue taken approximately 20 cm above the soil surface</tissue>
    </source>
</reference>
<dbReference type="SUPFAM" id="SSF56672">
    <property type="entry name" value="DNA/RNA polymerases"/>
    <property type="match status" value="1"/>
</dbReference>
<dbReference type="InterPro" id="IPR043502">
    <property type="entry name" value="DNA/RNA_pol_sf"/>
</dbReference>
<evidence type="ECO:0000259" key="1">
    <source>
        <dbReference type="Pfam" id="PF07727"/>
    </source>
</evidence>
<dbReference type="Pfam" id="PF07727">
    <property type="entry name" value="RVT_2"/>
    <property type="match status" value="1"/>
</dbReference>
<dbReference type="PANTHER" id="PTHR11439">
    <property type="entry name" value="GAG-POL-RELATED RETROTRANSPOSON"/>
    <property type="match status" value="1"/>
</dbReference>
<evidence type="ECO:0000313" key="2">
    <source>
        <dbReference type="EMBL" id="JAD33721.1"/>
    </source>
</evidence>
<protein>
    <recommendedName>
        <fullName evidence="1">Reverse transcriptase Ty1/copia-type domain-containing protein</fullName>
    </recommendedName>
</protein>
<organism evidence="2">
    <name type="scientific">Arundo donax</name>
    <name type="common">Giant reed</name>
    <name type="synonym">Donax arundinaceus</name>
    <dbReference type="NCBI Taxonomy" id="35708"/>
    <lineage>
        <taxon>Eukaryota</taxon>
        <taxon>Viridiplantae</taxon>
        <taxon>Streptophyta</taxon>
        <taxon>Embryophyta</taxon>
        <taxon>Tracheophyta</taxon>
        <taxon>Spermatophyta</taxon>
        <taxon>Magnoliopsida</taxon>
        <taxon>Liliopsida</taxon>
        <taxon>Poales</taxon>
        <taxon>Poaceae</taxon>
        <taxon>PACMAD clade</taxon>
        <taxon>Arundinoideae</taxon>
        <taxon>Arundineae</taxon>
        <taxon>Arundo</taxon>
    </lineage>
</organism>
<dbReference type="CDD" id="cd09272">
    <property type="entry name" value="RNase_HI_RT_Ty1"/>
    <property type="match status" value="1"/>
</dbReference>
<name>A0A0A8Z4I4_ARUDO</name>
<accession>A0A0A8Z4I4</accession>
<dbReference type="InterPro" id="IPR013103">
    <property type="entry name" value="RVT_2"/>
</dbReference>
<feature type="domain" description="Reverse transcriptase Ty1/copia-type" evidence="1">
    <location>
        <begin position="3"/>
        <end position="81"/>
    </location>
</feature>
<dbReference type="PANTHER" id="PTHR11439:SF455">
    <property type="entry name" value="RLK (RECEPTOR-LIKE PROTEIN KINASE) 8, PUTATIVE-RELATED"/>
    <property type="match status" value="1"/>
</dbReference>
<reference evidence="2" key="1">
    <citation type="submission" date="2014-09" db="EMBL/GenBank/DDBJ databases">
        <authorList>
            <person name="Magalhaes I.L.F."/>
            <person name="Oliveira U."/>
            <person name="Santos F.R."/>
            <person name="Vidigal T.H.D.A."/>
            <person name="Brescovit A.D."/>
            <person name="Santos A.J."/>
        </authorList>
    </citation>
    <scope>NUCLEOTIDE SEQUENCE</scope>
    <source>
        <tissue evidence="2">Shoot tissue taken approximately 20 cm above the soil surface</tissue>
    </source>
</reference>
<dbReference type="AlphaFoldDB" id="A0A0A8Z4I4"/>
<proteinExistence type="predicted"/>
<dbReference type="EMBL" id="GBRH01264174">
    <property type="protein sequence ID" value="JAD33721.1"/>
    <property type="molecule type" value="Transcribed_RNA"/>
</dbReference>
<sequence length="267" mass="29862">MYILVYVDDILAASSSSTATEALLKKLQSEFAVKDLGRLHYFLGIEVIHNKDGLVLTQKKYVREFLQRVNMEQCKGVSTLMASTEKLSRTNGTFLSTEEASRYRSMVGVLQYLTLTRPDISYSVNNVCQFLSAPTDVQSVVKRILRYLKMTCSASLQVQKSSSMLLSTFSDAGWAGCPDDRHSTGGFAIFFGQNLISWSSRKQQTVSRSSIKAEYKSLANATAELVWLQTLLKELHIFQARSPVLWCDNLGATYLTANPVFHVILSI</sequence>